<dbReference type="AlphaFoldDB" id="A0A4Y2EP83"/>
<protein>
    <submittedName>
        <fullName evidence="1">Uncharacterized protein</fullName>
    </submittedName>
</protein>
<comment type="caution">
    <text evidence="1">The sequence shown here is derived from an EMBL/GenBank/DDBJ whole genome shotgun (WGS) entry which is preliminary data.</text>
</comment>
<gene>
    <name evidence="1" type="ORF">AVEN_58906_1</name>
</gene>
<organism evidence="1 2">
    <name type="scientific">Araneus ventricosus</name>
    <name type="common">Orbweaver spider</name>
    <name type="synonym">Epeira ventricosa</name>
    <dbReference type="NCBI Taxonomy" id="182803"/>
    <lineage>
        <taxon>Eukaryota</taxon>
        <taxon>Metazoa</taxon>
        <taxon>Ecdysozoa</taxon>
        <taxon>Arthropoda</taxon>
        <taxon>Chelicerata</taxon>
        <taxon>Arachnida</taxon>
        <taxon>Araneae</taxon>
        <taxon>Araneomorphae</taxon>
        <taxon>Entelegynae</taxon>
        <taxon>Araneoidea</taxon>
        <taxon>Araneidae</taxon>
        <taxon>Araneus</taxon>
    </lineage>
</organism>
<proteinExistence type="predicted"/>
<dbReference type="Proteomes" id="UP000499080">
    <property type="component" value="Unassembled WGS sequence"/>
</dbReference>
<keyword evidence="2" id="KW-1185">Reference proteome</keyword>
<dbReference type="EMBL" id="BGPR01000676">
    <property type="protein sequence ID" value="GBM31103.1"/>
    <property type="molecule type" value="Genomic_DNA"/>
</dbReference>
<name>A0A4Y2EP83_ARAVE</name>
<evidence type="ECO:0000313" key="2">
    <source>
        <dbReference type="Proteomes" id="UP000499080"/>
    </source>
</evidence>
<evidence type="ECO:0000313" key="1">
    <source>
        <dbReference type="EMBL" id="GBM31103.1"/>
    </source>
</evidence>
<sequence>MQPESRDLQKTQEKKEIQILQTKMMTPWYLINNNINNDLKIDYIQKLSRNFFNQIESLLNPIISSKTFFAHNERETCIPICDYKMIYPSQIHPNLRRSDLKSFTASSKLVQPFNNSHLILILGGFGSKT</sequence>
<reference evidence="1 2" key="1">
    <citation type="journal article" date="2019" name="Sci. Rep.">
        <title>Orb-weaving spider Araneus ventricosus genome elucidates the spidroin gene catalogue.</title>
        <authorList>
            <person name="Kono N."/>
            <person name="Nakamura H."/>
            <person name="Ohtoshi R."/>
            <person name="Moran D.A.P."/>
            <person name="Shinohara A."/>
            <person name="Yoshida Y."/>
            <person name="Fujiwara M."/>
            <person name="Mori M."/>
            <person name="Tomita M."/>
            <person name="Arakawa K."/>
        </authorList>
    </citation>
    <scope>NUCLEOTIDE SEQUENCE [LARGE SCALE GENOMIC DNA]</scope>
</reference>
<accession>A0A4Y2EP83</accession>